<dbReference type="EMBL" id="VTPC01081244">
    <property type="protein sequence ID" value="KAF2887884.1"/>
    <property type="molecule type" value="Genomic_DNA"/>
</dbReference>
<dbReference type="Proteomes" id="UP000801492">
    <property type="component" value="Unassembled WGS sequence"/>
</dbReference>
<keyword evidence="2" id="KW-0732">Signal</keyword>
<evidence type="ECO:0000256" key="2">
    <source>
        <dbReference type="SAM" id="SignalP"/>
    </source>
</evidence>
<dbReference type="OrthoDB" id="19653at2759"/>
<evidence type="ECO:0000259" key="3">
    <source>
        <dbReference type="Pfam" id="PF00135"/>
    </source>
</evidence>
<dbReference type="PROSITE" id="PS00941">
    <property type="entry name" value="CARBOXYLESTERASE_B_2"/>
    <property type="match status" value="1"/>
</dbReference>
<keyword evidence="5" id="KW-1185">Reference proteome</keyword>
<dbReference type="PANTHER" id="PTHR11559">
    <property type="entry name" value="CARBOXYLESTERASE"/>
    <property type="match status" value="1"/>
</dbReference>
<keyword evidence="1" id="KW-0325">Glycoprotein</keyword>
<dbReference type="InterPro" id="IPR050309">
    <property type="entry name" value="Type-B_Carboxylest/Lipase"/>
</dbReference>
<dbReference type="InterPro" id="IPR019819">
    <property type="entry name" value="Carboxylesterase_B_CS"/>
</dbReference>
<proteinExistence type="predicted"/>
<dbReference type="Pfam" id="PF00135">
    <property type="entry name" value="COesterase"/>
    <property type="match status" value="1"/>
</dbReference>
<name>A0A8K0CK63_IGNLU</name>
<comment type="caution">
    <text evidence="4">The sequence shown here is derived from an EMBL/GenBank/DDBJ whole genome shotgun (WGS) entry which is preliminary data.</text>
</comment>
<accession>A0A8K0CK63</accession>
<evidence type="ECO:0000313" key="5">
    <source>
        <dbReference type="Proteomes" id="UP000801492"/>
    </source>
</evidence>
<gene>
    <name evidence="4" type="ORF">ILUMI_18289</name>
</gene>
<feature type="signal peptide" evidence="2">
    <location>
        <begin position="1"/>
        <end position="23"/>
    </location>
</feature>
<dbReference type="AlphaFoldDB" id="A0A8K0CK63"/>
<feature type="domain" description="Carboxylesterase type B" evidence="3">
    <location>
        <begin position="31"/>
        <end position="180"/>
    </location>
</feature>
<evidence type="ECO:0000313" key="4">
    <source>
        <dbReference type="EMBL" id="KAF2887884.1"/>
    </source>
</evidence>
<dbReference type="Gene3D" id="3.40.50.1820">
    <property type="entry name" value="alpha/beta hydrolase"/>
    <property type="match status" value="1"/>
</dbReference>
<feature type="chain" id="PRO_5035440320" description="Carboxylesterase type B domain-containing protein" evidence="2">
    <location>
        <begin position="24"/>
        <end position="180"/>
    </location>
</feature>
<organism evidence="4 5">
    <name type="scientific">Ignelater luminosus</name>
    <name type="common">Cucubano</name>
    <name type="synonym">Pyrophorus luminosus</name>
    <dbReference type="NCBI Taxonomy" id="2038154"/>
    <lineage>
        <taxon>Eukaryota</taxon>
        <taxon>Metazoa</taxon>
        <taxon>Ecdysozoa</taxon>
        <taxon>Arthropoda</taxon>
        <taxon>Hexapoda</taxon>
        <taxon>Insecta</taxon>
        <taxon>Pterygota</taxon>
        <taxon>Neoptera</taxon>
        <taxon>Endopterygota</taxon>
        <taxon>Coleoptera</taxon>
        <taxon>Polyphaga</taxon>
        <taxon>Elateriformia</taxon>
        <taxon>Elateroidea</taxon>
        <taxon>Elateridae</taxon>
        <taxon>Agrypninae</taxon>
        <taxon>Pyrophorini</taxon>
        <taxon>Ignelater</taxon>
    </lineage>
</organism>
<evidence type="ECO:0000256" key="1">
    <source>
        <dbReference type="ARBA" id="ARBA00023180"/>
    </source>
</evidence>
<reference evidence="4" key="1">
    <citation type="submission" date="2019-08" db="EMBL/GenBank/DDBJ databases">
        <title>The genome of the North American firefly Photinus pyralis.</title>
        <authorList>
            <consortium name="Photinus pyralis genome working group"/>
            <person name="Fallon T.R."/>
            <person name="Sander Lower S.E."/>
            <person name="Weng J.-K."/>
        </authorList>
    </citation>
    <scope>NUCLEOTIDE SEQUENCE</scope>
    <source>
        <strain evidence="4">TRF0915ILg1</strain>
        <tissue evidence="4">Whole body</tissue>
    </source>
</reference>
<dbReference type="InterPro" id="IPR029058">
    <property type="entry name" value="AB_hydrolase_fold"/>
</dbReference>
<dbReference type="SUPFAM" id="SSF53474">
    <property type="entry name" value="alpha/beta-Hydrolases"/>
    <property type="match status" value="1"/>
</dbReference>
<protein>
    <recommendedName>
        <fullName evidence="3">Carboxylesterase type B domain-containing protein</fullName>
    </recommendedName>
</protein>
<sequence>MCDASQVGLLAVLFFSLVFLMNANKFDDSYPVVQTKYGKVKGHSLTSRQNRTFYAFQGIPFAAPPTGRLRFKAPVPPIPWTVVRDATKDGPMCIQKNYLYSLDPAIEGEEDCLYINVYTPKVFLFIPFPQNKNASLLPVMVSIHQGGFFTGTGNIDYIGPHYFMDKDVVLVSFNYRLAVF</sequence>
<dbReference type="InterPro" id="IPR002018">
    <property type="entry name" value="CarbesteraseB"/>
</dbReference>
<feature type="non-terminal residue" evidence="4">
    <location>
        <position position="1"/>
    </location>
</feature>